<accession>A0A0K2SW80</accession>
<organism evidence="1">
    <name type="scientific">Lepeophtheirus salmonis</name>
    <name type="common">Salmon louse</name>
    <name type="synonym">Caligus salmonis</name>
    <dbReference type="NCBI Taxonomy" id="72036"/>
    <lineage>
        <taxon>Eukaryota</taxon>
        <taxon>Metazoa</taxon>
        <taxon>Ecdysozoa</taxon>
        <taxon>Arthropoda</taxon>
        <taxon>Crustacea</taxon>
        <taxon>Multicrustacea</taxon>
        <taxon>Hexanauplia</taxon>
        <taxon>Copepoda</taxon>
        <taxon>Siphonostomatoida</taxon>
        <taxon>Caligidae</taxon>
        <taxon>Lepeophtheirus</taxon>
    </lineage>
</organism>
<dbReference type="AlphaFoldDB" id="A0A0K2SW80"/>
<evidence type="ECO:0000313" key="1">
    <source>
        <dbReference type="EMBL" id="CDW17770.1"/>
    </source>
</evidence>
<reference evidence="1" key="1">
    <citation type="submission" date="2014-05" db="EMBL/GenBank/DDBJ databases">
        <authorList>
            <person name="Chronopoulou M."/>
        </authorList>
    </citation>
    <scope>NUCLEOTIDE SEQUENCE</scope>
    <source>
        <tissue evidence="1">Whole organism</tissue>
    </source>
</reference>
<dbReference type="OrthoDB" id="6349939at2759"/>
<dbReference type="EMBL" id="HACA01000409">
    <property type="protein sequence ID" value="CDW17770.1"/>
    <property type="molecule type" value="Transcribed_RNA"/>
</dbReference>
<protein>
    <submittedName>
        <fullName evidence="1">Uncharacterized protein</fullName>
    </submittedName>
</protein>
<name>A0A0K2SW80_LEPSM</name>
<sequence>MMCFLYTMFIIPFFFVVGNVLCFNLDLQSKVVYQGNSRIMFGFSVVGHKDNNNSCHLIWDIRLFCASKTVQLHLSSTLVYVWYTVQT</sequence>
<proteinExistence type="predicted"/>